<sequence>MSLYFKLRNSGMDSWHVLSACACVSCAVWGMGDDTRQQKNGYWIESDLSFQQDGRSEICAVGSSRQQKKYSQVSMTLQSEEAVKKTKDEIAMSFSGKKYPGGKTAV</sequence>
<dbReference type="AlphaFoldDB" id="A0AAV4UU14"/>
<evidence type="ECO:0000313" key="2">
    <source>
        <dbReference type="Proteomes" id="UP001054945"/>
    </source>
</evidence>
<evidence type="ECO:0000313" key="1">
    <source>
        <dbReference type="EMBL" id="GIY61231.1"/>
    </source>
</evidence>
<dbReference type="Proteomes" id="UP001054945">
    <property type="component" value="Unassembled WGS sequence"/>
</dbReference>
<accession>A0AAV4UU14</accession>
<proteinExistence type="predicted"/>
<keyword evidence="2" id="KW-1185">Reference proteome</keyword>
<organism evidence="1 2">
    <name type="scientific">Caerostris extrusa</name>
    <name type="common">Bark spider</name>
    <name type="synonym">Caerostris bankana</name>
    <dbReference type="NCBI Taxonomy" id="172846"/>
    <lineage>
        <taxon>Eukaryota</taxon>
        <taxon>Metazoa</taxon>
        <taxon>Ecdysozoa</taxon>
        <taxon>Arthropoda</taxon>
        <taxon>Chelicerata</taxon>
        <taxon>Arachnida</taxon>
        <taxon>Araneae</taxon>
        <taxon>Araneomorphae</taxon>
        <taxon>Entelegynae</taxon>
        <taxon>Araneoidea</taxon>
        <taxon>Araneidae</taxon>
        <taxon>Caerostris</taxon>
    </lineage>
</organism>
<gene>
    <name evidence="1" type="ORF">CEXT_723401</name>
</gene>
<protein>
    <submittedName>
        <fullName evidence="1">Uncharacterized protein</fullName>
    </submittedName>
</protein>
<comment type="caution">
    <text evidence="1">The sequence shown here is derived from an EMBL/GenBank/DDBJ whole genome shotgun (WGS) entry which is preliminary data.</text>
</comment>
<dbReference type="EMBL" id="BPLR01013441">
    <property type="protein sequence ID" value="GIY61231.1"/>
    <property type="molecule type" value="Genomic_DNA"/>
</dbReference>
<name>A0AAV4UU14_CAEEX</name>
<reference evidence="1 2" key="1">
    <citation type="submission" date="2021-06" db="EMBL/GenBank/DDBJ databases">
        <title>Caerostris extrusa draft genome.</title>
        <authorList>
            <person name="Kono N."/>
            <person name="Arakawa K."/>
        </authorList>
    </citation>
    <scope>NUCLEOTIDE SEQUENCE [LARGE SCALE GENOMIC DNA]</scope>
</reference>